<organism evidence="6 7">
    <name type="scientific">Novosphingobium guangzhouense</name>
    <dbReference type="NCBI Taxonomy" id="1850347"/>
    <lineage>
        <taxon>Bacteria</taxon>
        <taxon>Pseudomonadati</taxon>
        <taxon>Pseudomonadota</taxon>
        <taxon>Alphaproteobacteria</taxon>
        <taxon>Sphingomonadales</taxon>
        <taxon>Sphingomonadaceae</taxon>
        <taxon>Novosphingobium</taxon>
    </lineage>
</organism>
<dbReference type="PANTHER" id="PTHR37423:SF2">
    <property type="entry name" value="MEMBRANE-BOUND LYTIC MUREIN TRANSGLYCOSYLASE C"/>
    <property type="match status" value="1"/>
</dbReference>
<dbReference type="GO" id="GO:0006298">
    <property type="term" value="P:mismatch repair"/>
    <property type="evidence" value="ECO:0007669"/>
    <property type="project" value="InterPro"/>
</dbReference>
<feature type="domain" description="DNA mismatch repair protein MutS-like N-terminal" evidence="5">
    <location>
        <begin position="706"/>
        <end position="765"/>
    </location>
</feature>
<dbReference type="InterPro" id="IPR016151">
    <property type="entry name" value="DNA_mismatch_repair_MutS_N"/>
</dbReference>
<comment type="caution">
    <text evidence="6">The sequence shown here is derived from an EMBL/GenBank/DDBJ whole genome shotgun (WGS) entry which is preliminary data.</text>
</comment>
<dbReference type="Pfam" id="PF01624">
    <property type="entry name" value="MutS_I"/>
    <property type="match status" value="1"/>
</dbReference>
<dbReference type="GO" id="GO:0005524">
    <property type="term" value="F:ATP binding"/>
    <property type="evidence" value="ECO:0007669"/>
    <property type="project" value="InterPro"/>
</dbReference>
<feature type="region of interest" description="Disordered" evidence="3">
    <location>
        <begin position="765"/>
        <end position="787"/>
    </location>
</feature>
<evidence type="ECO:0000256" key="2">
    <source>
        <dbReference type="ARBA" id="ARBA00009387"/>
    </source>
</evidence>
<dbReference type="SUPFAM" id="SSF53955">
    <property type="entry name" value="Lysozyme-like"/>
    <property type="match status" value="1"/>
</dbReference>
<protein>
    <recommendedName>
        <fullName evidence="8">Transglycosylase SLT domain-containing protein</fullName>
    </recommendedName>
</protein>
<dbReference type="EMBL" id="LYMM01000022">
    <property type="protein sequence ID" value="PNU05803.1"/>
    <property type="molecule type" value="Genomic_DNA"/>
</dbReference>
<dbReference type="SUPFAM" id="SSF55271">
    <property type="entry name" value="DNA repair protein MutS, domain I"/>
    <property type="match status" value="1"/>
</dbReference>
<accession>A0A2K2G437</accession>
<feature type="domain" description="Transglycosylase SLT" evidence="4">
    <location>
        <begin position="361"/>
        <end position="440"/>
    </location>
</feature>
<dbReference type="InterPro" id="IPR008258">
    <property type="entry name" value="Transglycosylase_SLT_dom_1"/>
</dbReference>
<keyword evidence="7" id="KW-1185">Reference proteome</keyword>
<comment type="similarity">
    <text evidence="1">Belongs to the transglycosylase Slt family.</text>
</comment>
<name>A0A2K2G437_9SPHN</name>
<evidence type="ECO:0000259" key="5">
    <source>
        <dbReference type="Pfam" id="PF01624"/>
    </source>
</evidence>
<dbReference type="AlphaFoldDB" id="A0A2K2G437"/>
<evidence type="ECO:0000256" key="1">
    <source>
        <dbReference type="ARBA" id="ARBA00007734"/>
    </source>
</evidence>
<comment type="similarity">
    <text evidence="2">Belongs to the virb1 family.</text>
</comment>
<dbReference type="InterPro" id="IPR023346">
    <property type="entry name" value="Lysozyme-like_dom_sf"/>
</dbReference>
<dbReference type="InterPro" id="IPR007695">
    <property type="entry name" value="DNA_mismatch_repair_MutS-lik_N"/>
</dbReference>
<feature type="region of interest" description="Disordered" evidence="3">
    <location>
        <begin position="664"/>
        <end position="688"/>
    </location>
</feature>
<dbReference type="PANTHER" id="PTHR37423">
    <property type="entry name" value="SOLUBLE LYTIC MUREIN TRANSGLYCOSYLASE-RELATED"/>
    <property type="match status" value="1"/>
</dbReference>
<evidence type="ECO:0000256" key="3">
    <source>
        <dbReference type="SAM" id="MobiDB-lite"/>
    </source>
</evidence>
<dbReference type="Gene3D" id="1.10.530.10">
    <property type="match status" value="1"/>
</dbReference>
<reference evidence="6 7" key="1">
    <citation type="submission" date="2016-05" db="EMBL/GenBank/DDBJ databases">
        <title>Complete genome sequence of Novosphingobium guangzhouense SA925(T).</title>
        <authorList>
            <person name="Sha S."/>
        </authorList>
    </citation>
    <scope>NUCLEOTIDE SEQUENCE [LARGE SCALE GENOMIC DNA]</scope>
    <source>
        <strain evidence="6 7">SA925</strain>
    </source>
</reference>
<dbReference type="Proteomes" id="UP000236327">
    <property type="component" value="Unassembled WGS sequence"/>
</dbReference>
<evidence type="ECO:0000259" key="4">
    <source>
        <dbReference type="Pfam" id="PF01464"/>
    </source>
</evidence>
<dbReference type="Gene3D" id="3.40.1170.10">
    <property type="entry name" value="DNA repair protein MutS, domain I"/>
    <property type="match status" value="1"/>
</dbReference>
<dbReference type="GO" id="GO:0030983">
    <property type="term" value="F:mismatched DNA binding"/>
    <property type="evidence" value="ECO:0007669"/>
    <property type="project" value="InterPro"/>
</dbReference>
<proteinExistence type="inferred from homology"/>
<feature type="compositionally biased region" description="Basic and acidic residues" evidence="3">
    <location>
        <begin position="765"/>
        <end position="783"/>
    </location>
</feature>
<feature type="region of interest" description="Disordered" evidence="3">
    <location>
        <begin position="1"/>
        <end position="26"/>
    </location>
</feature>
<evidence type="ECO:0000313" key="6">
    <source>
        <dbReference type="EMBL" id="PNU05803.1"/>
    </source>
</evidence>
<evidence type="ECO:0008006" key="8">
    <source>
        <dbReference type="Google" id="ProtNLM"/>
    </source>
</evidence>
<evidence type="ECO:0000313" key="7">
    <source>
        <dbReference type="Proteomes" id="UP000236327"/>
    </source>
</evidence>
<gene>
    <name evidence="6" type="ORF">A8V01_14655</name>
</gene>
<sequence length="880" mass="92004">MSVADTLEFDPQRVRPQGPADTRPAPGFLDTAAAAFRYARDDQTGHTDEERQTAYGPVVTALKERGYDPRRYINPYGAEPVNYDAVWRDIAAARKSDPDAFKEIGDRAAFEGGWRSNFAARQARDAHTMERGGLAGQLAGGLVGSLTDPVNVGGMVLTGGWGGTSIAGRMLAEAGINAGIELLETPLTAAERAKQGRELTAEEIAMNVGFAAVGGAAFKGLEIGAPKALAAGGRAAGKAGEWTLDQLPTDLQAAITLRRAKPDFAMTPGEAAALHVVARGTAIDATNPFAHTYDGLEAHAARIDQTIAAMARWPEAAAVQALAPAARRAAVPSGVSADFAGAWRAIIGIEGGTNRDGSFRTSPAGAIGPAQVMPDTAPEAARLAGLPFDERRYRSDPAYNEALGQAYYREMLRQFDGDAEKAAAAYNAGPGSARKGTGLRGAMARAQRAGVPNDWVSFLPAETRAYVADFRRRTGGQGGDLIDIADGDGIAPARPAALDAERPLVERSDFDVAPDRDAPASPDLPELRRDMFASDAEWRRAQGEIDAEAFGMDPAGARRAVWIEARDQLMGERGGEVPGALWHQDVGSIDVKWGNDKGGLSKIAEKHPEVLEDLPALLEAMGVKSRSDNRIVLQSLDHKAVVRLDYDGQAQTWLLSAYQVKGKAPPRADYRGASGGAQDRSPALGAGADIGGNADAGKVAAGNAVIPAVRRGDFYEVTGPDAPAIAKALGVAVTKTREGEPLVGIPAHAFDSWAADLADKGFHLDTGDGASRARGDSPALRDEMEAEGGVGPAVADADAGKAFDDPSGDPVGRVADLAWHDAQRAATAREAPEQLTFDLGDGKGERTIADIEAELKADEDAIATIESCLLPVAPAAGGAP</sequence>
<dbReference type="Pfam" id="PF01464">
    <property type="entry name" value="SLT"/>
    <property type="match status" value="1"/>
</dbReference>